<dbReference type="OrthoDB" id="7365442at2"/>
<dbReference type="RefSeq" id="WP_113823336.1">
    <property type="nucleotide sequence ID" value="NZ_QOCE01000029.1"/>
</dbReference>
<dbReference type="AlphaFoldDB" id="A0A366X1A2"/>
<name>A0A366X1A2_9RHOB</name>
<sequence>MKIGILLAGHTPDPLRETHGNFDQMFARLLNGRDFEFSSFDLLDGASPSVDQADGWLIPGSLHGVYEDHAWLPTLEQLIRDINYAKKPLIGVCFGHQIIAKALGGQVEKFQGGWAVGYTEYELDGKTVALNAWHQDQVIAAPSNARTLASNAHCEHAVLAYDDHIWTVQAHPEFDGPFIDGLLQDYGPGVVPDDLLHAAANQTQAPTDAAWLATQMADFFQKARA</sequence>
<dbReference type="PANTHER" id="PTHR42695">
    <property type="entry name" value="GLUTAMINE AMIDOTRANSFERASE YLR126C-RELATED"/>
    <property type="match status" value="1"/>
</dbReference>
<reference evidence="2 3" key="1">
    <citation type="submission" date="2018-07" db="EMBL/GenBank/DDBJ databases">
        <title>Modular assembly of carbohydrate-degrading microbial communities in the ocean.</title>
        <authorList>
            <person name="Enke T.N."/>
            <person name="Datta M.S."/>
            <person name="Schwartzman J.A."/>
            <person name="Cermak N."/>
            <person name="Schmitz D.A."/>
            <person name="Barrere J."/>
            <person name="Cordero O.X."/>
        </authorList>
    </citation>
    <scope>NUCLEOTIDE SEQUENCE [LARGE SCALE GENOMIC DNA]</scope>
    <source>
        <strain evidence="2 3">C3M10</strain>
    </source>
</reference>
<dbReference type="SUPFAM" id="SSF52317">
    <property type="entry name" value="Class I glutamine amidotransferase-like"/>
    <property type="match status" value="1"/>
</dbReference>
<dbReference type="GO" id="GO:0005829">
    <property type="term" value="C:cytosol"/>
    <property type="evidence" value="ECO:0007669"/>
    <property type="project" value="TreeGrafter"/>
</dbReference>
<dbReference type="Proteomes" id="UP000252706">
    <property type="component" value="Unassembled WGS sequence"/>
</dbReference>
<evidence type="ECO:0000313" key="3">
    <source>
        <dbReference type="Proteomes" id="UP000252706"/>
    </source>
</evidence>
<dbReference type="PANTHER" id="PTHR42695:SF5">
    <property type="entry name" value="GLUTAMINE AMIDOTRANSFERASE YLR126C-RELATED"/>
    <property type="match status" value="1"/>
</dbReference>
<gene>
    <name evidence="2" type="ORF">DS909_10120</name>
</gene>
<keyword evidence="2" id="KW-0808">Transferase</keyword>
<dbReference type="InterPro" id="IPR017926">
    <property type="entry name" value="GATASE"/>
</dbReference>
<keyword evidence="2" id="KW-0315">Glutamine amidotransferase</keyword>
<feature type="domain" description="Glutamine amidotransferase" evidence="1">
    <location>
        <begin position="51"/>
        <end position="175"/>
    </location>
</feature>
<dbReference type="EMBL" id="QOCE01000029">
    <property type="protein sequence ID" value="RBW55467.1"/>
    <property type="molecule type" value="Genomic_DNA"/>
</dbReference>
<dbReference type="InterPro" id="IPR029062">
    <property type="entry name" value="Class_I_gatase-like"/>
</dbReference>
<comment type="caution">
    <text evidence="2">The sequence shown here is derived from an EMBL/GenBank/DDBJ whole genome shotgun (WGS) entry which is preliminary data.</text>
</comment>
<dbReference type="InterPro" id="IPR044992">
    <property type="entry name" value="ChyE-like"/>
</dbReference>
<proteinExistence type="predicted"/>
<dbReference type="Gene3D" id="3.40.50.880">
    <property type="match status" value="1"/>
</dbReference>
<evidence type="ECO:0000313" key="2">
    <source>
        <dbReference type="EMBL" id="RBW55467.1"/>
    </source>
</evidence>
<organism evidence="2 3">
    <name type="scientific">Phaeobacter gallaeciensis</name>
    <dbReference type="NCBI Taxonomy" id="60890"/>
    <lineage>
        <taxon>Bacteria</taxon>
        <taxon>Pseudomonadati</taxon>
        <taxon>Pseudomonadota</taxon>
        <taxon>Alphaproteobacteria</taxon>
        <taxon>Rhodobacterales</taxon>
        <taxon>Roseobacteraceae</taxon>
        <taxon>Phaeobacter</taxon>
    </lineage>
</organism>
<evidence type="ECO:0000259" key="1">
    <source>
        <dbReference type="Pfam" id="PF00117"/>
    </source>
</evidence>
<dbReference type="PROSITE" id="PS51273">
    <property type="entry name" value="GATASE_TYPE_1"/>
    <property type="match status" value="1"/>
</dbReference>
<dbReference type="Pfam" id="PF00117">
    <property type="entry name" value="GATase"/>
    <property type="match status" value="1"/>
</dbReference>
<protein>
    <submittedName>
        <fullName evidence="2">Type 1 glutamine amidotransferase</fullName>
    </submittedName>
</protein>
<dbReference type="CDD" id="cd01741">
    <property type="entry name" value="GATase1_1"/>
    <property type="match status" value="1"/>
</dbReference>
<dbReference type="GO" id="GO:0016740">
    <property type="term" value="F:transferase activity"/>
    <property type="evidence" value="ECO:0007669"/>
    <property type="project" value="UniProtKB-KW"/>
</dbReference>
<accession>A0A366X1A2</accession>